<dbReference type="PATRIC" id="fig|1423140.3.peg.644"/>
<dbReference type="AlphaFoldDB" id="W9DLM4"/>
<feature type="region of interest" description="Disordered" evidence="1">
    <location>
        <begin position="22"/>
        <end position="54"/>
    </location>
</feature>
<name>W9DLM4_9ACTN</name>
<gene>
    <name evidence="2" type="ORF">V525_03170</name>
</gene>
<keyword evidence="3" id="KW-1185">Reference proteome</keyword>
<protein>
    <submittedName>
        <fullName evidence="2">Uncharacterized protein</fullName>
    </submittedName>
</protein>
<comment type="caution">
    <text evidence="2">The sequence shown here is derived from an EMBL/GenBank/DDBJ whole genome shotgun (WGS) entry which is preliminary data.</text>
</comment>
<dbReference type="HOGENOM" id="CLU_3043903_0_0_11"/>
<organism evidence="2 3">
    <name type="scientific">Gordonia alkanivorans CGMCC 6845</name>
    <dbReference type="NCBI Taxonomy" id="1423140"/>
    <lineage>
        <taxon>Bacteria</taxon>
        <taxon>Bacillati</taxon>
        <taxon>Actinomycetota</taxon>
        <taxon>Actinomycetes</taxon>
        <taxon>Mycobacteriales</taxon>
        <taxon>Gordoniaceae</taxon>
        <taxon>Gordonia</taxon>
    </lineage>
</organism>
<evidence type="ECO:0000256" key="1">
    <source>
        <dbReference type="SAM" id="MobiDB-lite"/>
    </source>
</evidence>
<dbReference type="RefSeq" id="WP_155225629.1">
    <property type="nucleotide sequence ID" value="NZ_KI629802.1"/>
</dbReference>
<dbReference type="EMBL" id="AYXO01000002">
    <property type="protein sequence ID" value="ETA08426.1"/>
    <property type="molecule type" value="Genomic_DNA"/>
</dbReference>
<reference evidence="2 3" key="1">
    <citation type="journal article" date="2014" name="Genome Announc.">
        <title>Draft Genome Sequence of Gordonia alkanivorans Strain CGMCC6845, a Halotolerant Hydrocarbon-Degrading Bacterium.</title>
        <authorList>
            <person name="Wang X."/>
            <person name="Jin D."/>
            <person name="Zhou L."/>
            <person name="Wu L."/>
            <person name="An W."/>
            <person name="Zhao L."/>
        </authorList>
    </citation>
    <scope>NUCLEOTIDE SEQUENCE [LARGE SCALE GENOMIC DNA]</scope>
    <source>
        <strain evidence="2 3">CGMCC 6845</strain>
    </source>
</reference>
<proteinExistence type="predicted"/>
<sequence>MAILLSVASQCSSVYVVATPLAGGPAGGIASSNRERSVDTTAGPTDPVIPGAVP</sequence>
<evidence type="ECO:0000313" key="2">
    <source>
        <dbReference type="EMBL" id="ETA08426.1"/>
    </source>
</evidence>
<evidence type="ECO:0000313" key="3">
    <source>
        <dbReference type="Proteomes" id="UP000035035"/>
    </source>
</evidence>
<dbReference type="GeneID" id="80263242"/>
<dbReference type="Proteomes" id="UP000035035">
    <property type="component" value="Unassembled WGS sequence"/>
</dbReference>
<accession>W9DLM4</accession>